<keyword evidence="7" id="KW-1185">Reference proteome</keyword>
<name>A0ABP7MUC2_9GAMM</name>
<feature type="DNA-binding region" description="OmpR/PhoB-type" evidence="2">
    <location>
        <begin position="12"/>
        <end position="113"/>
    </location>
</feature>
<dbReference type="InterPro" id="IPR016032">
    <property type="entry name" value="Sig_transdc_resp-reg_C-effctor"/>
</dbReference>
<reference evidence="7" key="1">
    <citation type="journal article" date="2019" name="Int. J. Syst. Evol. Microbiol.">
        <title>The Global Catalogue of Microorganisms (GCM) 10K type strain sequencing project: providing services to taxonomists for standard genome sequencing and annotation.</title>
        <authorList>
            <consortium name="The Broad Institute Genomics Platform"/>
            <consortium name="The Broad Institute Genome Sequencing Center for Infectious Disease"/>
            <person name="Wu L."/>
            <person name="Ma J."/>
        </authorList>
    </citation>
    <scope>NUCLEOTIDE SEQUENCE [LARGE SCALE GENOMIC DNA]</scope>
    <source>
        <strain evidence="7">JCM 17551</strain>
    </source>
</reference>
<evidence type="ECO:0000256" key="1">
    <source>
        <dbReference type="ARBA" id="ARBA00023125"/>
    </source>
</evidence>
<evidence type="ECO:0000259" key="5">
    <source>
        <dbReference type="PROSITE" id="PS51755"/>
    </source>
</evidence>
<dbReference type="SMART" id="SM00862">
    <property type="entry name" value="Trans_reg_C"/>
    <property type="match status" value="1"/>
</dbReference>
<sequence length="526" mass="60484">MSNLLAQAQQLSCNIIIADLFYNPISKQLISSEGMLDVEPRSIELLEVLLSSIGEPVSGDEIIQRVWESEYISKNVLTNRISTLRALFKQHSRHPAADKVIVTYPKKGYYLQTDLVSLDQQDFESDFSSEQLPEQSSHQTESLKKTTTQQNRTNLLHLGYLLLIFCILIFSGWFYGNKQGEITPTIIKSELETRATVPVVDILLNTIKAKDAHAQKYLKEVKALALSHTLNYPYVDLKNQDSPTYFLDPIDDSIYWPGGRNVLDYDYKLNLFLSETNDPNIINIVLELIYQGSNKLAFKSEHDIKLNEIKYGLHLLAEDVSGFLSLPKPEKFKTYDQDITQQLIENGDQLIRSLKHRTKFSRFETEYIARQAFLSNELSPSDLLKAIDVIESSAKYPTEEIGIWLGLLHYKLEEYEQALEYLNKDQAYNKIHNAFLYLVLSNMALKRESINEFRLFYLKSIEALSEAVSSEEIFKRLAQPENKESCFAPWQSLTFSESNIELLQKRKARFVEYCEAVAEHLAAVTR</sequence>
<dbReference type="Gene3D" id="1.10.10.10">
    <property type="entry name" value="Winged helix-like DNA-binding domain superfamily/Winged helix DNA-binding domain"/>
    <property type="match status" value="1"/>
</dbReference>
<keyword evidence="4" id="KW-1133">Transmembrane helix</keyword>
<dbReference type="SUPFAM" id="SSF46894">
    <property type="entry name" value="C-terminal effector domain of the bipartite response regulators"/>
    <property type="match status" value="1"/>
</dbReference>
<evidence type="ECO:0000256" key="4">
    <source>
        <dbReference type="SAM" id="Phobius"/>
    </source>
</evidence>
<dbReference type="CDD" id="cd00383">
    <property type="entry name" value="trans_reg_C"/>
    <property type="match status" value="1"/>
</dbReference>
<feature type="region of interest" description="Disordered" evidence="3">
    <location>
        <begin position="128"/>
        <end position="148"/>
    </location>
</feature>
<dbReference type="InterPro" id="IPR001867">
    <property type="entry name" value="OmpR/PhoB-type_DNA-bd"/>
</dbReference>
<keyword evidence="4" id="KW-0472">Membrane</keyword>
<evidence type="ECO:0000313" key="7">
    <source>
        <dbReference type="Proteomes" id="UP001501565"/>
    </source>
</evidence>
<comment type="caution">
    <text evidence="6">The sequence shown here is derived from an EMBL/GenBank/DDBJ whole genome shotgun (WGS) entry which is preliminary data.</text>
</comment>
<dbReference type="InterPro" id="IPR036388">
    <property type="entry name" value="WH-like_DNA-bd_sf"/>
</dbReference>
<keyword evidence="1 2" id="KW-0238">DNA-binding</keyword>
<accession>A0ABP7MUC2</accession>
<organism evidence="6 7">
    <name type="scientific">Litoribacillus peritrichatus</name>
    <dbReference type="NCBI Taxonomy" id="718191"/>
    <lineage>
        <taxon>Bacteria</taxon>
        <taxon>Pseudomonadati</taxon>
        <taxon>Pseudomonadota</taxon>
        <taxon>Gammaproteobacteria</taxon>
        <taxon>Oceanospirillales</taxon>
        <taxon>Oceanospirillaceae</taxon>
        <taxon>Litoribacillus</taxon>
    </lineage>
</organism>
<dbReference type="EMBL" id="BAABBN010000007">
    <property type="protein sequence ID" value="GAA3930404.1"/>
    <property type="molecule type" value="Genomic_DNA"/>
</dbReference>
<feature type="domain" description="OmpR/PhoB-type" evidence="5">
    <location>
        <begin position="12"/>
        <end position="113"/>
    </location>
</feature>
<feature type="transmembrane region" description="Helical" evidence="4">
    <location>
        <begin position="155"/>
        <end position="175"/>
    </location>
</feature>
<dbReference type="Pfam" id="PF00486">
    <property type="entry name" value="Trans_reg_C"/>
    <property type="match status" value="1"/>
</dbReference>
<dbReference type="PROSITE" id="PS51755">
    <property type="entry name" value="OMPR_PHOB"/>
    <property type="match status" value="1"/>
</dbReference>
<keyword evidence="4" id="KW-0812">Transmembrane</keyword>
<evidence type="ECO:0000313" key="6">
    <source>
        <dbReference type="EMBL" id="GAA3930404.1"/>
    </source>
</evidence>
<protein>
    <submittedName>
        <fullName evidence="6">Winged helix-turn-helix domain-containing protein</fullName>
    </submittedName>
</protein>
<dbReference type="RefSeq" id="WP_344799263.1">
    <property type="nucleotide sequence ID" value="NZ_BAABBN010000007.1"/>
</dbReference>
<dbReference type="Proteomes" id="UP001501565">
    <property type="component" value="Unassembled WGS sequence"/>
</dbReference>
<evidence type="ECO:0000256" key="3">
    <source>
        <dbReference type="SAM" id="MobiDB-lite"/>
    </source>
</evidence>
<proteinExistence type="predicted"/>
<gene>
    <name evidence="6" type="ORF">GCM10022277_28900</name>
</gene>
<evidence type="ECO:0000256" key="2">
    <source>
        <dbReference type="PROSITE-ProRule" id="PRU01091"/>
    </source>
</evidence>